<dbReference type="AlphaFoldDB" id="A0A0W0W4P3"/>
<dbReference type="OrthoDB" id="5653161at2"/>
<reference evidence="2 3" key="1">
    <citation type="submission" date="2015-11" db="EMBL/GenBank/DDBJ databases">
        <title>Genomic analysis of 38 Legionella species identifies large and diverse effector repertoires.</title>
        <authorList>
            <person name="Burstein D."/>
            <person name="Amaro F."/>
            <person name="Zusman T."/>
            <person name="Lifshitz Z."/>
            <person name="Cohen O."/>
            <person name="Gilbert J.A."/>
            <person name="Pupko T."/>
            <person name="Shuman H.A."/>
            <person name="Segal G."/>
        </authorList>
    </citation>
    <scope>NUCLEOTIDE SEQUENCE [LARGE SCALE GENOMIC DNA]</scope>
    <source>
        <strain evidence="2 3">PX-1-G2-E2</strain>
    </source>
</reference>
<gene>
    <name evidence="2" type="ORF">Lmac_1450</name>
</gene>
<sequence length="178" mass="20137">MNALHYLIHTSAYYFSWIACIALAARGYAWISSFIVLTCVGLQLYWQHKTGRTLKGLWLLLTIVVLTSTLIDNALVYTKTVIYSANPFSASFTPPWMISLWISFTVFLYATLSDLFNHLFLLGFFSCIGFTLAFRIGESLGAVSFPYGSNITCLFIGILWSIGLPFCVYCFQKIKENK</sequence>
<feature type="transmembrane region" description="Helical" evidence="1">
    <location>
        <begin position="149"/>
        <end position="171"/>
    </location>
</feature>
<evidence type="ECO:0000313" key="3">
    <source>
        <dbReference type="Proteomes" id="UP000054908"/>
    </source>
</evidence>
<dbReference type="STRING" id="466.Lmac_1450"/>
<evidence type="ECO:0000313" key="2">
    <source>
        <dbReference type="EMBL" id="KTD27202.1"/>
    </source>
</evidence>
<evidence type="ECO:0000256" key="1">
    <source>
        <dbReference type="SAM" id="Phobius"/>
    </source>
</evidence>
<accession>A0A0W0W4P3</accession>
<keyword evidence="1" id="KW-0812">Transmembrane</keyword>
<dbReference type="Proteomes" id="UP000054908">
    <property type="component" value="Unassembled WGS sequence"/>
</dbReference>
<organism evidence="2 3">
    <name type="scientific">Legionella maceachernii</name>
    <dbReference type="NCBI Taxonomy" id="466"/>
    <lineage>
        <taxon>Bacteria</taxon>
        <taxon>Pseudomonadati</taxon>
        <taxon>Pseudomonadota</taxon>
        <taxon>Gammaproteobacteria</taxon>
        <taxon>Legionellales</taxon>
        <taxon>Legionellaceae</taxon>
        <taxon>Legionella</taxon>
    </lineage>
</organism>
<dbReference type="Pfam" id="PF11086">
    <property type="entry name" value="DUF2878"/>
    <property type="match status" value="1"/>
</dbReference>
<keyword evidence="1" id="KW-0472">Membrane</keyword>
<name>A0A0W0W4P3_9GAMM</name>
<comment type="caution">
    <text evidence="2">The sequence shown here is derived from an EMBL/GenBank/DDBJ whole genome shotgun (WGS) entry which is preliminary data.</text>
</comment>
<protein>
    <recommendedName>
        <fullName evidence="4">DUF2878 domain-containing protein</fullName>
    </recommendedName>
</protein>
<dbReference type="RefSeq" id="WP_058452218.1">
    <property type="nucleotide sequence ID" value="NZ_LNYL01000033.1"/>
</dbReference>
<dbReference type="EMBL" id="LNYL01000033">
    <property type="protein sequence ID" value="KTD27202.1"/>
    <property type="molecule type" value="Genomic_DNA"/>
</dbReference>
<dbReference type="InterPro" id="IPR021306">
    <property type="entry name" value="DUF2878"/>
</dbReference>
<keyword evidence="3" id="KW-1185">Reference proteome</keyword>
<feature type="transmembrane region" description="Helical" evidence="1">
    <location>
        <begin position="12"/>
        <end position="45"/>
    </location>
</feature>
<dbReference type="PATRIC" id="fig|466.6.peg.1529"/>
<proteinExistence type="predicted"/>
<evidence type="ECO:0008006" key="4">
    <source>
        <dbReference type="Google" id="ProtNLM"/>
    </source>
</evidence>
<keyword evidence="1" id="KW-1133">Transmembrane helix</keyword>
<feature type="transmembrane region" description="Helical" evidence="1">
    <location>
        <begin position="57"/>
        <end position="76"/>
    </location>
</feature>
<feature type="transmembrane region" description="Helical" evidence="1">
    <location>
        <begin position="96"/>
        <end position="112"/>
    </location>
</feature>
<feature type="transmembrane region" description="Helical" evidence="1">
    <location>
        <begin position="119"/>
        <end position="137"/>
    </location>
</feature>